<proteinExistence type="predicted"/>
<reference evidence="1" key="1">
    <citation type="submission" date="2022-08" db="EMBL/GenBank/DDBJ databases">
        <authorList>
            <person name="Gutierrez-Valencia J."/>
        </authorList>
    </citation>
    <scope>NUCLEOTIDE SEQUENCE</scope>
</reference>
<gene>
    <name evidence="1" type="ORF">LITE_LOCUS36557</name>
</gene>
<feature type="non-terminal residue" evidence="1">
    <location>
        <position position="1"/>
    </location>
</feature>
<dbReference type="EMBL" id="CAMGYJ010000008">
    <property type="protein sequence ID" value="CAI0465319.1"/>
    <property type="molecule type" value="Genomic_DNA"/>
</dbReference>
<accession>A0AAV0P440</accession>
<dbReference type="Proteomes" id="UP001154282">
    <property type="component" value="Unassembled WGS sequence"/>
</dbReference>
<evidence type="ECO:0000313" key="2">
    <source>
        <dbReference type="Proteomes" id="UP001154282"/>
    </source>
</evidence>
<keyword evidence="2" id="KW-1185">Reference proteome</keyword>
<evidence type="ECO:0000313" key="1">
    <source>
        <dbReference type="EMBL" id="CAI0465319.1"/>
    </source>
</evidence>
<name>A0AAV0P440_9ROSI</name>
<comment type="caution">
    <text evidence="1">The sequence shown here is derived from an EMBL/GenBank/DDBJ whole genome shotgun (WGS) entry which is preliminary data.</text>
</comment>
<protein>
    <submittedName>
        <fullName evidence="1">Uncharacterized protein</fullName>
    </submittedName>
</protein>
<organism evidence="1 2">
    <name type="scientific">Linum tenue</name>
    <dbReference type="NCBI Taxonomy" id="586396"/>
    <lineage>
        <taxon>Eukaryota</taxon>
        <taxon>Viridiplantae</taxon>
        <taxon>Streptophyta</taxon>
        <taxon>Embryophyta</taxon>
        <taxon>Tracheophyta</taxon>
        <taxon>Spermatophyta</taxon>
        <taxon>Magnoliopsida</taxon>
        <taxon>eudicotyledons</taxon>
        <taxon>Gunneridae</taxon>
        <taxon>Pentapetalae</taxon>
        <taxon>rosids</taxon>
        <taxon>fabids</taxon>
        <taxon>Malpighiales</taxon>
        <taxon>Linaceae</taxon>
        <taxon>Linum</taxon>
    </lineage>
</organism>
<dbReference type="AlphaFoldDB" id="A0AAV0P440"/>
<sequence length="108" mass="12716">TSRSSLCVTSKCQFYLRQPILVLCIGYHDIDPIRVPLLHFRYETNQRVAERAFWGIEFKHRRLFPTRQSRSESSLLRLPLRFRCQRTSLSGRGSQLDGIQALLRPRGR</sequence>